<reference evidence="1 2" key="1">
    <citation type="submission" date="2014-04" db="EMBL/GenBank/DDBJ databases">
        <authorList>
            <consortium name="DOE Joint Genome Institute"/>
            <person name="Kuo A."/>
            <person name="Kohler A."/>
            <person name="Costa M.D."/>
            <person name="Nagy L.G."/>
            <person name="Floudas D."/>
            <person name="Copeland A."/>
            <person name="Barry K.W."/>
            <person name="Cichocki N."/>
            <person name="Veneault-Fourrey C."/>
            <person name="LaButti K."/>
            <person name="Lindquist E.A."/>
            <person name="Lipzen A."/>
            <person name="Lundell T."/>
            <person name="Morin E."/>
            <person name="Murat C."/>
            <person name="Sun H."/>
            <person name="Tunlid A."/>
            <person name="Henrissat B."/>
            <person name="Grigoriev I.V."/>
            <person name="Hibbett D.S."/>
            <person name="Martin F."/>
            <person name="Nordberg H.P."/>
            <person name="Cantor M.N."/>
            <person name="Hua S.X."/>
        </authorList>
    </citation>
    <scope>NUCLEOTIDE SEQUENCE [LARGE SCALE GENOMIC DNA]</scope>
    <source>
        <strain evidence="1 2">Marx 270</strain>
    </source>
</reference>
<evidence type="ECO:0000313" key="1">
    <source>
        <dbReference type="EMBL" id="KIO11046.1"/>
    </source>
</evidence>
<dbReference type="STRING" id="870435.A0A0C3PQ10"/>
<dbReference type="OrthoDB" id="8023605at2759"/>
<name>A0A0C3PQ10_PISTI</name>
<dbReference type="EMBL" id="KN831950">
    <property type="protein sequence ID" value="KIO11046.1"/>
    <property type="molecule type" value="Genomic_DNA"/>
</dbReference>
<protein>
    <submittedName>
        <fullName evidence="1">Uncharacterized protein</fullName>
    </submittedName>
</protein>
<accession>A0A0C3PQ10</accession>
<organism evidence="1 2">
    <name type="scientific">Pisolithus tinctorius Marx 270</name>
    <dbReference type="NCBI Taxonomy" id="870435"/>
    <lineage>
        <taxon>Eukaryota</taxon>
        <taxon>Fungi</taxon>
        <taxon>Dikarya</taxon>
        <taxon>Basidiomycota</taxon>
        <taxon>Agaricomycotina</taxon>
        <taxon>Agaricomycetes</taxon>
        <taxon>Agaricomycetidae</taxon>
        <taxon>Boletales</taxon>
        <taxon>Sclerodermatineae</taxon>
        <taxon>Pisolithaceae</taxon>
        <taxon>Pisolithus</taxon>
    </lineage>
</organism>
<dbReference type="Proteomes" id="UP000054217">
    <property type="component" value="Unassembled WGS sequence"/>
</dbReference>
<keyword evidence="2" id="KW-1185">Reference proteome</keyword>
<proteinExistence type="predicted"/>
<reference evidence="2" key="2">
    <citation type="submission" date="2015-01" db="EMBL/GenBank/DDBJ databases">
        <title>Evolutionary Origins and Diversification of the Mycorrhizal Mutualists.</title>
        <authorList>
            <consortium name="DOE Joint Genome Institute"/>
            <consortium name="Mycorrhizal Genomics Consortium"/>
            <person name="Kohler A."/>
            <person name="Kuo A."/>
            <person name="Nagy L.G."/>
            <person name="Floudas D."/>
            <person name="Copeland A."/>
            <person name="Barry K.W."/>
            <person name="Cichocki N."/>
            <person name="Veneault-Fourrey C."/>
            <person name="LaButti K."/>
            <person name="Lindquist E.A."/>
            <person name="Lipzen A."/>
            <person name="Lundell T."/>
            <person name="Morin E."/>
            <person name="Murat C."/>
            <person name="Riley R."/>
            <person name="Ohm R."/>
            <person name="Sun H."/>
            <person name="Tunlid A."/>
            <person name="Henrissat B."/>
            <person name="Grigoriev I.V."/>
            <person name="Hibbett D.S."/>
            <person name="Martin F."/>
        </authorList>
    </citation>
    <scope>NUCLEOTIDE SEQUENCE [LARGE SCALE GENOMIC DNA]</scope>
    <source>
        <strain evidence="2">Marx 270</strain>
    </source>
</reference>
<sequence>MIVIRRTKGGSYILAELDGTVSKFRFAAFRLYPYFPWNNAHLDRLEDEAFPDPTLAGVPLDESDE</sequence>
<dbReference type="InParanoid" id="A0A0C3PQ10"/>
<dbReference type="AlphaFoldDB" id="A0A0C3PQ10"/>
<dbReference type="HOGENOM" id="CLU_2850677_0_0_1"/>
<evidence type="ECO:0000313" key="2">
    <source>
        <dbReference type="Proteomes" id="UP000054217"/>
    </source>
</evidence>
<gene>
    <name evidence="1" type="ORF">M404DRAFT_20575</name>
</gene>